<evidence type="ECO:0000313" key="6">
    <source>
        <dbReference type="Proteomes" id="UP001186944"/>
    </source>
</evidence>
<sequence>VACEKPVVFSTRLSKNLYPLGKNQIITYDDVLTNVEGGYDKVTGIFEAPTAGLYQMIATMWSNDGYAVDIEMIHNGTDVCYAKSPSQNQSMSMCASVIPMQENSRVWVRHLNNIGNYAYGNLYATFSGHKIM</sequence>
<organism evidence="5 6">
    <name type="scientific">Pinctada imbricata</name>
    <name type="common">Atlantic pearl-oyster</name>
    <name type="synonym">Pinctada martensii</name>
    <dbReference type="NCBI Taxonomy" id="66713"/>
    <lineage>
        <taxon>Eukaryota</taxon>
        <taxon>Metazoa</taxon>
        <taxon>Spiralia</taxon>
        <taxon>Lophotrochozoa</taxon>
        <taxon>Mollusca</taxon>
        <taxon>Bivalvia</taxon>
        <taxon>Autobranchia</taxon>
        <taxon>Pteriomorphia</taxon>
        <taxon>Pterioida</taxon>
        <taxon>Pterioidea</taxon>
        <taxon>Pteriidae</taxon>
        <taxon>Pinctada</taxon>
    </lineage>
</organism>
<evidence type="ECO:0000256" key="1">
    <source>
        <dbReference type="ARBA" id="ARBA00004613"/>
    </source>
</evidence>
<keyword evidence="3" id="KW-0732">Signal</keyword>
<dbReference type="InterPro" id="IPR001073">
    <property type="entry name" value="C1q_dom"/>
</dbReference>
<accession>A0AA88YNB0</accession>
<dbReference type="SMART" id="SM00110">
    <property type="entry name" value="C1Q"/>
    <property type="match status" value="1"/>
</dbReference>
<dbReference type="PANTHER" id="PTHR22923:SF102">
    <property type="entry name" value="CEREBELLIN 13-RELATED"/>
    <property type="match status" value="1"/>
</dbReference>
<dbReference type="SUPFAM" id="SSF49842">
    <property type="entry name" value="TNF-like"/>
    <property type="match status" value="1"/>
</dbReference>
<name>A0AA88YNB0_PINIB</name>
<dbReference type="GO" id="GO:0005576">
    <property type="term" value="C:extracellular region"/>
    <property type="evidence" value="ECO:0007669"/>
    <property type="project" value="UniProtKB-SubCell"/>
</dbReference>
<dbReference type="Pfam" id="PF00386">
    <property type="entry name" value="C1q"/>
    <property type="match status" value="1"/>
</dbReference>
<proteinExistence type="predicted"/>
<gene>
    <name evidence="5" type="ORF">FSP39_017067</name>
</gene>
<dbReference type="PROSITE" id="PS50871">
    <property type="entry name" value="C1Q"/>
    <property type="match status" value="1"/>
</dbReference>
<evidence type="ECO:0000256" key="3">
    <source>
        <dbReference type="ARBA" id="ARBA00022729"/>
    </source>
</evidence>
<dbReference type="InterPro" id="IPR008983">
    <property type="entry name" value="Tumour_necrosis_fac-like_dom"/>
</dbReference>
<dbReference type="PRINTS" id="PR00007">
    <property type="entry name" value="COMPLEMNTC1Q"/>
</dbReference>
<dbReference type="InterPro" id="IPR050822">
    <property type="entry name" value="Cerebellin_Synaptic_Org"/>
</dbReference>
<comment type="subcellular location">
    <subcellularLocation>
        <location evidence="1">Secreted</location>
    </subcellularLocation>
</comment>
<feature type="domain" description="C1q" evidence="4">
    <location>
        <begin position="2"/>
        <end position="132"/>
    </location>
</feature>
<feature type="non-terminal residue" evidence="5">
    <location>
        <position position="1"/>
    </location>
</feature>
<protein>
    <recommendedName>
        <fullName evidence="4">C1q domain-containing protein</fullName>
    </recommendedName>
</protein>
<evidence type="ECO:0000259" key="4">
    <source>
        <dbReference type="PROSITE" id="PS50871"/>
    </source>
</evidence>
<dbReference type="Gene3D" id="2.60.120.40">
    <property type="match status" value="1"/>
</dbReference>
<dbReference type="EMBL" id="VSWD01000001">
    <property type="protein sequence ID" value="KAK3108842.1"/>
    <property type="molecule type" value="Genomic_DNA"/>
</dbReference>
<dbReference type="PANTHER" id="PTHR22923">
    <property type="entry name" value="CEREBELLIN-RELATED"/>
    <property type="match status" value="1"/>
</dbReference>
<evidence type="ECO:0000313" key="5">
    <source>
        <dbReference type="EMBL" id="KAK3108842.1"/>
    </source>
</evidence>
<dbReference type="AlphaFoldDB" id="A0AA88YNB0"/>
<keyword evidence="6" id="KW-1185">Reference proteome</keyword>
<comment type="caution">
    <text evidence="5">The sequence shown here is derived from an EMBL/GenBank/DDBJ whole genome shotgun (WGS) entry which is preliminary data.</text>
</comment>
<keyword evidence="2" id="KW-0964">Secreted</keyword>
<reference evidence="5" key="1">
    <citation type="submission" date="2019-08" db="EMBL/GenBank/DDBJ databases">
        <title>The improved chromosome-level genome for the pearl oyster Pinctada fucata martensii using PacBio sequencing and Hi-C.</title>
        <authorList>
            <person name="Zheng Z."/>
        </authorList>
    </citation>
    <scope>NUCLEOTIDE SEQUENCE</scope>
    <source>
        <strain evidence="5">ZZ-2019</strain>
        <tissue evidence="5">Adductor muscle</tissue>
    </source>
</reference>
<dbReference type="Proteomes" id="UP001186944">
    <property type="component" value="Unassembled WGS sequence"/>
</dbReference>
<evidence type="ECO:0000256" key="2">
    <source>
        <dbReference type="ARBA" id="ARBA00022525"/>
    </source>
</evidence>